<name>A0A3L8NZN1_9ACTN</name>
<gene>
    <name evidence="2" type="ORF">D9V37_12935</name>
</gene>
<keyword evidence="3" id="KW-1185">Reference proteome</keyword>
<feature type="domain" description="SGNH hydrolase-type esterase" evidence="1">
    <location>
        <begin position="54"/>
        <end position="243"/>
    </location>
</feature>
<dbReference type="AlphaFoldDB" id="A0A3L8NZN1"/>
<dbReference type="InterPro" id="IPR013830">
    <property type="entry name" value="SGNH_hydro"/>
</dbReference>
<proteinExistence type="predicted"/>
<organism evidence="2 3">
    <name type="scientific">Nocardioides mangrovicus</name>
    <dbReference type="NCBI Taxonomy" id="2478913"/>
    <lineage>
        <taxon>Bacteria</taxon>
        <taxon>Bacillati</taxon>
        <taxon>Actinomycetota</taxon>
        <taxon>Actinomycetes</taxon>
        <taxon>Propionibacteriales</taxon>
        <taxon>Nocardioidaceae</taxon>
        <taxon>Nocardioides</taxon>
    </lineage>
</organism>
<dbReference type="PANTHER" id="PTHR30383">
    <property type="entry name" value="THIOESTERASE 1/PROTEASE 1/LYSOPHOSPHOLIPASE L1"/>
    <property type="match status" value="1"/>
</dbReference>
<dbReference type="InterPro" id="IPR036514">
    <property type="entry name" value="SGNH_hydro_sf"/>
</dbReference>
<dbReference type="Gene3D" id="3.40.50.1110">
    <property type="entry name" value="SGNH hydrolase"/>
    <property type="match status" value="1"/>
</dbReference>
<sequence>MGLRRRSCLDSCLVTVRLLALLTRGVLVAVLLALTAQAHAGAATTGPVRILLSGDSITQGFDGDYTWRYRLWQEFQAQGVPVDFVGSRSLPYVAAGFSTSHYLDPHFDTDHFAFGGARLAWLATQIQAEVATQQPDVVVVAAGVNDLRYGDTPAQTADALRAYVAGVRAAKPDTQIIVSPVLGAFIRGVPGLPAAITAYDAMLPALVQELSTPLSPVTLADTTAGWSPVTDSYYYLHPNPTGETLIAQHIAEALQQIGVLPQVGQIYRPVVWHRDLTAVVRVRHHRVKISWDRESLTGVRIWLSRVGGPRARFQPGRFRAGHRTLRLPAGRYEVRLVAIRHAMVSPLGPATRFRVS</sequence>
<protein>
    <recommendedName>
        <fullName evidence="1">SGNH hydrolase-type esterase domain-containing protein</fullName>
    </recommendedName>
</protein>
<dbReference type="EMBL" id="RDBE01000008">
    <property type="protein sequence ID" value="RLV48645.1"/>
    <property type="molecule type" value="Genomic_DNA"/>
</dbReference>
<dbReference type="Proteomes" id="UP000281708">
    <property type="component" value="Unassembled WGS sequence"/>
</dbReference>
<dbReference type="CDD" id="cd01833">
    <property type="entry name" value="XynB_like"/>
    <property type="match status" value="1"/>
</dbReference>
<evidence type="ECO:0000313" key="2">
    <source>
        <dbReference type="EMBL" id="RLV48645.1"/>
    </source>
</evidence>
<dbReference type="InterPro" id="IPR051532">
    <property type="entry name" value="Ester_Hydrolysis_Enzymes"/>
</dbReference>
<dbReference type="SUPFAM" id="SSF52266">
    <property type="entry name" value="SGNH hydrolase"/>
    <property type="match status" value="1"/>
</dbReference>
<evidence type="ECO:0000313" key="3">
    <source>
        <dbReference type="Proteomes" id="UP000281708"/>
    </source>
</evidence>
<dbReference type="Pfam" id="PF13472">
    <property type="entry name" value="Lipase_GDSL_2"/>
    <property type="match status" value="1"/>
</dbReference>
<evidence type="ECO:0000259" key="1">
    <source>
        <dbReference type="Pfam" id="PF13472"/>
    </source>
</evidence>
<reference evidence="2 3" key="1">
    <citation type="submission" date="2018-10" db="EMBL/GenBank/DDBJ databases">
        <title>Marmoricola sp. 4Q3S-7 whole genome shotgun sequence.</title>
        <authorList>
            <person name="Li F."/>
        </authorList>
    </citation>
    <scope>NUCLEOTIDE SEQUENCE [LARGE SCALE GENOMIC DNA]</scope>
    <source>
        <strain evidence="2 3">4Q3S-7</strain>
    </source>
</reference>
<comment type="caution">
    <text evidence="2">The sequence shown here is derived from an EMBL/GenBank/DDBJ whole genome shotgun (WGS) entry which is preliminary data.</text>
</comment>
<accession>A0A3L8NZN1</accession>
<dbReference type="PANTHER" id="PTHR30383:SF5">
    <property type="entry name" value="SGNH HYDROLASE-TYPE ESTERASE DOMAIN-CONTAINING PROTEIN"/>
    <property type="match status" value="1"/>
</dbReference>
<dbReference type="GO" id="GO:0004622">
    <property type="term" value="F:phosphatidylcholine lysophospholipase activity"/>
    <property type="evidence" value="ECO:0007669"/>
    <property type="project" value="TreeGrafter"/>
</dbReference>